<evidence type="ECO:0000313" key="3">
    <source>
        <dbReference type="Proteomes" id="UP000761264"/>
    </source>
</evidence>
<sequence length="468" mass="52696">MERLVIVSNRVPSLSLETSAGGLAVALKASLEESGGLWFGWSGTITERPGPQPRLDQCGAFSLATLDLSDEEFHGYYEEFSNRTLWPVFHGRLDLLRPDRKAYQIYRKVSFRFAHALSSLLQTGDAIWIQDYHLVPLGKELRSLGKMAPLGFFLHVPFPQAETFAALPYHRELLSDFCAYDLVGFQTSACAENFREAALRYLGGSLRNDGDIAFGTHSVRVGVFPVGIDTKAFREMAGSSDVQRRTQRLRACMHERDWICGVDRLDYTKGLAERFRAFEMVLDETPALQENISLIQIAAPSRESVLEYRDMRSQLESLSGRINGRLGTFDWAPIRYLNKAFNQAQLAALYRVSRIGLVTPLRDGMNLVAKEYVAAQDPEDPGVLILSRFAGAAQELTNALLVNPFDTSAVAAAIREALRMPLMDRQMRWRQMMNHLETNDVHAWRREFLKALKATSNRARDDSSPRAA</sequence>
<comment type="similarity">
    <text evidence="1">Belongs to the glycosyltransferase 20 family.</text>
</comment>
<organism evidence="2 3">
    <name type="scientific">Pelagibius litoralis</name>
    <dbReference type="NCBI Taxonomy" id="374515"/>
    <lineage>
        <taxon>Bacteria</taxon>
        <taxon>Pseudomonadati</taxon>
        <taxon>Pseudomonadota</taxon>
        <taxon>Alphaproteobacteria</taxon>
        <taxon>Rhodospirillales</taxon>
        <taxon>Rhodovibrionaceae</taxon>
        <taxon>Pelagibius</taxon>
    </lineage>
</organism>
<dbReference type="PANTHER" id="PTHR10788:SF106">
    <property type="entry name" value="BCDNA.GH08860"/>
    <property type="match status" value="1"/>
</dbReference>
<dbReference type="CDD" id="cd03788">
    <property type="entry name" value="GT20_TPS"/>
    <property type="match status" value="1"/>
</dbReference>
<dbReference type="PANTHER" id="PTHR10788">
    <property type="entry name" value="TREHALOSE-6-PHOSPHATE SYNTHASE"/>
    <property type="match status" value="1"/>
</dbReference>
<reference evidence="2" key="1">
    <citation type="submission" date="2020-03" db="EMBL/GenBank/DDBJ databases">
        <title>Genome of Pelagibius litoralis DSM 21314T.</title>
        <authorList>
            <person name="Wang G."/>
        </authorList>
    </citation>
    <scope>NUCLEOTIDE SEQUENCE</scope>
    <source>
        <strain evidence="2">DSM 21314</strain>
    </source>
</reference>
<dbReference type="SUPFAM" id="SSF53756">
    <property type="entry name" value="UDP-Glycosyltransferase/glycogen phosphorylase"/>
    <property type="match status" value="1"/>
</dbReference>
<dbReference type="Proteomes" id="UP000761264">
    <property type="component" value="Unassembled WGS sequence"/>
</dbReference>
<name>A0A967KC41_9PROT</name>
<dbReference type="EMBL" id="JAAQPH010000022">
    <property type="protein sequence ID" value="NIA71457.1"/>
    <property type="molecule type" value="Genomic_DNA"/>
</dbReference>
<dbReference type="RefSeq" id="WP_167229110.1">
    <property type="nucleotide sequence ID" value="NZ_JAAQPH010000022.1"/>
</dbReference>
<dbReference type="GO" id="GO:0005992">
    <property type="term" value="P:trehalose biosynthetic process"/>
    <property type="evidence" value="ECO:0007669"/>
    <property type="project" value="InterPro"/>
</dbReference>
<evidence type="ECO:0000256" key="1">
    <source>
        <dbReference type="ARBA" id="ARBA00008799"/>
    </source>
</evidence>
<gene>
    <name evidence="2" type="ORF">HBA54_22960</name>
</gene>
<comment type="caution">
    <text evidence="2">The sequence shown here is derived from an EMBL/GenBank/DDBJ whole genome shotgun (WGS) entry which is preliminary data.</text>
</comment>
<evidence type="ECO:0000313" key="2">
    <source>
        <dbReference type="EMBL" id="NIA71457.1"/>
    </source>
</evidence>
<dbReference type="Pfam" id="PF00982">
    <property type="entry name" value="Glyco_transf_20"/>
    <property type="match status" value="1"/>
</dbReference>
<dbReference type="InterPro" id="IPR001830">
    <property type="entry name" value="Glyco_trans_20"/>
</dbReference>
<accession>A0A967KC41</accession>
<dbReference type="Gene3D" id="3.40.50.2000">
    <property type="entry name" value="Glycogen Phosphorylase B"/>
    <property type="match status" value="2"/>
</dbReference>
<proteinExistence type="inferred from homology"/>
<dbReference type="AlphaFoldDB" id="A0A967KC41"/>
<dbReference type="GO" id="GO:0003825">
    <property type="term" value="F:alpha,alpha-trehalose-phosphate synthase (UDP-forming) activity"/>
    <property type="evidence" value="ECO:0007669"/>
    <property type="project" value="TreeGrafter"/>
</dbReference>
<keyword evidence="3" id="KW-1185">Reference proteome</keyword>
<protein>
    <submittedName>
        <fullName evidence="2">Trehalose-6-phosphate synthase</fullName>
    </submittedName>
</protein>